<dbReference type="STRING" id="30522.A0A4W2EEI7"/>
<accession>A0A4W2EEI7</accession>
<dbReference type="Pfam" id="PF00129">
    <property type="entry name" value="MHC_I"/>
    <property type="match status" value="1"/>
</dbReference>
<dbReference type="AlphaFoldDB" id="A0A4W2EEI7"/>
<dbReference type="PANTHER" id="PTHR16675">
    <property type="entry name" value="MHC CLASS I-RELATED"/>
    <property type="match status" value="1"/>
</dbReference>
<dbReference type="GO" id="GO:0005615">
    <property type="term" value="C:extracellular space"/>
    <property type="evidence" value="ECO:0007669"/>
    <property type="project" value="TreeGrafter"/>
</dbReference>
<dbReference type="InterPro" id="IPR011161">
    <property type="entry name" value="MHC_I-like_Ag-recog"/>
</dbReference>
<evidence type="ECO:0000256" key="5">
    <source>
        <dbReference type="ARBA" id="ARBA00023180"/>
    </source>
</evidence>
<dbReference type="FunFam" id="3.30.500.10:FF:000004">
    <property type="entry name" value="Retinoic acid early-inducible protein 1-beta"/>
    <property type="match status" value="1"/>
</dbReference>
<keyword evidence="2" id="KW-0732">Signal</keyword>
<dbReference type="InterPro" id="IPR011162">
    <property type="entry name" value="MHC_I/II-like_Ag-recog"/>
</dbReference>
<keyword evidence="3" id="KW-0472">Membrane</keyword>
<feature type="domain" description="MHC class I-like antigen recognition-like" evidence="7">
    <location>
        <begin position="91"/>
        <end position="264"/>
    </location>
</feature>
<evidence type="ECO:0000256" key="2">
    <source>
        <dbReference type="ARBA" id="ARBA00022729"/>
    </source>
</evidence>
<name>A0A4W2EEI7_BOBOX</name>
<dbReference type="GO" id="GO:0046703">
    <property type="term" value="F:natural killer cell lectin-like receptor binding"/>
    <property type="evidence" value="ECO:0007669"/>
    <property type="project" value="UniProtKB-ARBA"/>
</dbReference>
<protein>
    <recommendedName>
        <fullName evidence="7">MHC class I-like antigen recognition-like domain-containing protein</fullName>
    </recommendedName>
</protein>
<evidence type="ECO:0000256" key="1">
    <source>
        <dbReference type="ARBA" id="ARBA00004370"/>
    </source>
</evidence>
<evidence type="ECO:0000313" key="8">
    <source>
        <dbReference type="Ensembl" id="ENSBIXP00000037668.1"/>
    </source>
</evidence>
<evidence type="ECO:0000256" key="6">
    <source>
        <dbReference type="SAM" id="MobiDB-lite"/>
    </source>
</evidence>
<keyword evidence="9" id="KW-1185">Reference proteome</keyword>
<reference evidence="8" key="3">
    <citation type="submission" date="2025-09" db="UniProtKB">
        <authorList>
            <consortium name="Ensembl"/>
        </authorList>
    </citation>
    <scope>IDENTIFICATION</scope>
</reference>
<dbReference type="GO" id="GO:0002476">
    <property type="term" value="P:antigen processing and presentation of endogenous peptide antigen via MHC class Ib"/>
    <property type="evidence" value="ECO:0007669"/>
    <property type="project" value="TreeGrafter"/>
</dbReference>
<dbReference type="Proteomes" id="UP000314981">
    <property type="component" value="Chromosome 9"/>
</dbReference>
<dbReference type="PANTHER" id="PTHR16675:SF64">
    <property type="entry name" value="RETINOIC ACID EARLY TRANSCRIPT 1E"/>
    <property type="match status" value="1"/>
</dbReference>
<organism evidence="8 9">
    <name type="scientific">Bos indicus x Bos taurus</name>
    <name type="common">Hybrid cattle</name>
    <dbReference type="NCBI Taxonomy" id="30522"/>
    <lineage>
        <taxon>Eukaryota</taxon>
        <taxon>Metazoa</taxon>
        <taxon>Chordata</taxon>
        <taxon>Craniata</taxon>
        <taxon>Vertebrata</taxon>
        <taxon>Euteleostomi</taxon>
        <taxon>Mammalia</taxon>
        <taxon>Eutheria</taxon>
        <taxon>Laurasiatheria</taxon>
        <taxon>Artiodactyla</taxon>
        <taxon>Ruminantia</taxon>
        <taxon>Pecora</taxon>
        <taxon>Bovidae</taxon>
        <taxon>Bovinae</taxon>
        <taxon>Bos</taxon>
    </lineage>
</organism>
<feature type="region of interest" description="Disordered" evidence="6">
    <location>
        <begin position="1"/>
        <end position="23"/>
    </location>
</feature>
<dbReference type="InterPro" id="IPR050208">
    <property type="entry name" value="MHC_class-I_related"/>
</dbReference>
<dbReference type="SUPFAM" id="SSF54452">
    <property type="entry name" value="MHC antigen-recognition domain"/>
    <property type="match status" value="1"/>
</dbReference>
<proteinExistence type="predicted"/>
<keyword evidence="4" id="KW-1015">Disulfide bond</keyword>
<dbReference type="Ensembl" id="ENSBIXT00000029661.1">
    <property type="protein sequence ID" value="ENSBIXP00000037668.1"/>
    <property type="gene ID" value="ENSBIXG00000021290.1"/>
</dbReference>
<evidence type="ECO:0000259" key="7">
    <source>
        <dbReference type="Pfam" id="PF00129"/>
    </source>
</evidence>
<reference evidence="8 9" key="1">
    <citation type="submission" date="2018-11" db="EMBL/GenBank/DDBJ databases">
        <title>Haplotype-resolved cattle genomes.</title>
        <authorList>
            <person name="Low W.Y."/>
            <person name="Tearle R."/>
            <person name="Bickhart D.M."/>
            <person name="Rosen B.D."/>
            <person name="Koren S."/>
            <person name="Rhie A."/>
            <person name="Hiendleder S."/>
            <person name="Phillippy A.M."/>
            <person name="Smith T.P.L."/>
            <person name="Williams J.L."/>
        </authorList>
    </citation>
    <scope>NUCLEOTIDE SEQUENCE [LARGE SCALE GENOMIC DNA]</scope>
</reference>
<dbReference type="GO" id="GO:0009897">
    <property type="term" value="C:external side of plasma membrane"/>
    <property type="evidence" value="ECO:0007669"/>
    <property type="project" value="TreeGrafter"/>
</dbReference>
<reference evidence="8" key="2">
    <citation type="submission" date="2025-08" db="UniProtKB">
        <authorList>
            <consortium name="Ensembl"/>
        </authorList>
    </citation>
    <scope>IDENTIFICATION</scope>
</reference>
<sequence length="273" mass="30609">MRESDLGWTGQARTAPRRSQEPDAEKEWAGFLSLGLKTLGGARRQRYRHTPGYLLLVTLLKLQGGMSLARTADHLLLILLLIEARKTLGNAHSLCLDLTVKSQSRPGQPWCQVQGSVDTKPFLQYDSASNKVKPLGFLGKEVNDTKAWTEISQTLVEAGKELRMVLPVIKLDENETRGPPTLQVKLCCQREAEQCSGASLHFSLNGRTALLLDTMSITWTVIDPGATGIKEEWENNQELAEYFRTISTGDCSYWLREFLKHWEKMLVPEPTGN</sequence>
<evidence type="ECO:0000256" key="3">
    <source>
        <dbReference type="ARBA" id="ARBA00023136"/>
    </source>
</evidence>
<comment type="subcellular location">
    <subcellularLocation>
        <location evidence="1">Membrane</location>
    </subcellularLocation>
</comment>
<evidence type="ECO:0000256" key="4">
    <source>
        <dbReference type="ARBA" id="ARBA00023157"/>
    </source>
</evidence>
<dbReference type="GO" id="GO:0001916">
    <property type="term" value="P:positive regulation of T cell mediated cytotoxicity"/>
    <property type="evidence" value="ECO:0007669"/>
    <property type="project" value="TreeGrafter"/>
</dbReference>
<evidence type="ECO:0000313" key="9">
    <source>
        <dbReference type="Proteomes" id="UP000314981"/>
    </source>
</evidence>
<keyword evidence="5" id="KW-0325">Glycoprotein</keyword>
<dbReference type="GO" id="GO:0006955">
    <property type="term" value="P:immune response"/>
    <property type="evidence" value="ECO:0007669"/>
    <property type="project" value="TreeGrafter"/>
</dbReference>
<dbReference type="InterPro" id="IPR037055">
    <property type="entry name" value="MHC_I-like_Ag-recog_sf"/>
</dbReference>
<dbReference type="Gene3D" id="3.30.500.10">
    <property type="entry name" value="MHC class I-like antigen recognition-like"/>
    <property type="match status" value="1"/>
</dbReference>
<dbReference type="GO" id="GO:0002486">
    <property type="term" value="P:antigen processing and presentation of endogenous peptide antigen via MHC class I via ER pathway, TAP-independent"/>
    <property type="evidence" value="ECO:0007669"/>
    <property type="project" value="TreeGrafter"/>
</dbReference>
<dbReference type="OMA" id="ASWHFNI"/>